<evidence type="ECO:0000313" key="1">
    <source>
        <dbReference type="EMBL" id="OAD76434.1"/>
    </source>
</evidence>
<gene>
    <name evidence="1" type="ORF">PHYBLDRAFT_59968</name>
</gene>
<name>A0A167NQ25_PHYB8</name>
<evidence type="ECO:0000313" key="2">
    <source>
        <dbReference type="Proteomes" id="UP000077315"/>
    </source>
</evidence>
<dbReference type="VEuPathDB" id="FungiDB:PHYBLDRAFT_59968"/>
<dbReference type="RefSeq" id="XP_018294474.1">
    <property type="nucleotide sequence ID" value="XM_018440584.1"/>
</dbReference>
<dbReference type="GeneID" id="29001490"/>
<accession>A0A167NQ25</accession>
<proteinExistence type="predicted"/>
<dbReference type="InParanoid" id="A0A167NQ25"/>
<keyword evidence="2" id="KW-1185">Reference proteome</keyword>
<reference evidence="2" key="1">
    <citation type="submission" date="2015-06" db="EMBL/GenBank/DDBJ databases">
        <title>Expansion of signal transduction pathways in fungi by whole-genome duplication.</title>
        <authorList>
            <consortium name="DOE Joint Genome Institute"/>
            <person name="Corrochano L.M."/>
            <person name="Kuo A."/>
            <person name="Marcet-Houben M."/>
            <person name="Polaino S."/>
            <person name="Salamov A."/>
            <person name="Villalobos J.M."/>
            <person name="Alvarez M.I."/>
            <person name="Avalos J."/>
            <person name="Benito E.P."/>
            <person name="Benoit I."/>
            <person name="Burger G."/>
            <person name="Camino L.P."/>
            <person name="Canovas D."/>
            <person name="Cerda-Olmedo E."/>
            <person name="Cheng J.-F."/>
            <person name="Dominguez A."/>
            <person name="Elias M."/>
            <person name="Eslava A.P."/>
            <person name="Glaser F."/>
            <person name="Grimwood J."/>
            <person name="Gutierrez G."/>
            <person name="Heitman J."/>
            <person name="Henrissat B."/>
            <person name="Iturriaga E.A."/>
            <person name="Lang B.F."/>
            <person name="Lavin J.L."/>
            <person name="Lee S."/>
            <person name="Li W."/>
            <person name="Lindquist E."/>
            <person name="Lopez-Garcia S."/>
            <person name="Luque E.M."/>
            <person name="Marcos A.T."/>
            <person name="Martin J."/>
            <person name="McCluskey K."/>
            <person name="Medina H.R."/>
            <person name="Miralles-Duran A."/>
            <person name="Miyazaki A."/>
            <person name="Munoz-Torres E."/>
            <person name="Oguiza J.A."/>
            <person name="Ohm R."/>
            <person name="Olmedo M."/>
            <person name="Orejas M."/>
            <person name="Ortiz-Castellanos L."/>
            <person name="Pisabarro A.G."/>
            <person name="Rodriguez-Romero J."/>
            <person name="Ruiz-Herrera J."/>
            <person name="Ruiz-Vazquez R."/>
            <person name="Sanz C."/>
            <person name="Schackwitz W."/>
            <person name="Schmutz J."/>
            <person name="Shahriari M."/>
            <person name="Shelest E."/>
            <person name="Silva-Franco F."/>
            <person name="Soanes D."/>
            <person name="Syed K."/>
            <person name="Tagua V.G."/>
            <person name="Talbot N.J."/>
            <person name="Thon M."/>
            <person name="De vries R.P."/>
            <person name="Wiebenga A."/>
            <person name="Yadav J.S."/>
            <person name="Braun E.L."/>
            <person name="Baker S."/>
            <person name="Garre V."/>
            <person name="Horwitz B."/>
            <person name="Torres-Martinez S."/>
            <person name="Idnurm A."/>
            <person name="Herrera-Estrella A."/>
            <person name="Gabaldon T."/>
            <person name="Grigoriev I.V."/>
        </authorList>
    </citation>
    <scope>NUCLEOTIDE SEQUENCE [LARGE SCALE GENOMIC DNA]</scope>
    <source>
        <strain evidence="2">NRRL 1555(-)</strain>
    </source>
</reference>
<sequence>MTGCELDHEISANPRGCRIDVTISPKALYNLKCFRITQDIIHEQSDIRKSRQAIQVYDASISILKQTYDTSQEPTSKRANISESEDILCAHSFPSEQRKKYGLCMSIDLERRGGRKVVFN</sequence>
<protein>
    <submittedName>
        <fullName evidence="1">Uncharacterized protein</fullName>
    </submittedName>
</protein>
<dbReference type="EMBL" id="KV440976">
    <property type="protein sequence ID" value="OAD76434.1"/>
    <property type="molecule type" value="Genomic_DNA"/>
</dbReference>
<organism evidence="1 2">
    <name type="scientific">Phycomyces blakesleeanus (strain ATCC 8743b / DSM 1359 / FGSC 10004 / NBRC 33097 / NRRL 1555)</name>
    <dbReference type="NCBI Taxonomy" id="763407"/>
    <lineage>
        <taxon>Eukaryota</taxon>
        <taxon>Fungi</taxon>
        <taxon>Fungi incertae sedis</taxon>
        <taxon>Mucoromycota</taxon>
        <taxon>Mucoromycotina</taxon>
        <taxon>Mucoromycetes</taxon>
        <taxon>Mucorales</taxon>
        <taxon>Phycomycetaceae</taxon>
        <taxon>Phycomyces</taxon>
    </lineage>
</organism>
<dbReference type="Proteomes" id="UP000077315">
    <property type="component" value="Unassembled WGS sequence"/>
</dbReference>
<dbReference type="AlphaFoldDB" id="A0A167NQ25"/>